<sequence length="92" mass="10801">MSGPVKKMLISGGVQNYEILGVINTLNSFRLFLNQSFMVRTYCEAIMRFHNKTNDKKLSSKTWLNFINTILGNGYKVEFEHIKRVDNRLTYY</sequence>
<dbReference type="Proteomes" id="UP000030687">
    <property type="component" value="Unassembled WGS sequence"/>
</dbReference>
<accession>V4U504</accession>
<protein>
    <recommendedName>
        <fullName evidence="3">Reverse transcriptase RNase H-like domain-containing protein</fullName>
    </recommendedName>
</protein>
<dbReference type="eggNOG" id="ENOG502R2GU">
    <property type="taxonomic scope" value="Eukaryota"/>
</dbReference>
<evidence type="ECO:0000313" key="2">
    <source>
        <dbReference type="Proteomes" id="UP000030687"/>
    </source>
</evidence>
<organism evidence="1 2">
    <name type="scientific">Citrus clementina</name>
    <name type="common">Clementine</name>
    <name type="synonym">Citrus deliciosa x Citrus sinensis</name>
    <dbReference type="NCBI Taxonomy" id="85681"/>
    <lineage>
        <taxon>Eukaryota</taxon>
        <taxon>Viridiplantae</taxon>
        <taxon>Streptophyta</taxon>
        <taxon>Embryophyta</taxon>
        <taxon>Tracheophyta</taxon>
        <taxon>Spermatophyta</taxon>
        <taxon>Magnoliopsida</taxon>
        <taxon>eudicotyledons</taxon>
        <taxon>Gunneridae</taxon>
        <taxon>Pentapetalae</taxon>
        <taxon>rosids</taxon>
        <taxon>malvids</taxon>
        <taxon>Sapindales</taxon>
        <taxon>Rutaceae</taxon>
        <taxon>Aurantioideae</taxon>
        <taxon>Citrus</taxon>
    </lineage>
</organism>
<evidence type="ECO:0008006" key="3">
    <source>
        <dbReference type="Google" id="ProtNLM"/>
    </source>
</evidence>
<dbReference type="InParanoid" id="V4U504"/>
<dbReference type="OMA" id="CEAIMRF"/>
<proteinExistence type="predicted"/>
<keyword evidence="2" id="KW-1185">Reference proteome</keyword>
<evidence type="ECO:0000313" key="1">
    <source>
        <dbReference type="EMBL" id="ESR34294.1"/>
    </source>
</evidence>
<dbReference type="KEGG" id="cic:CICLE_v10006750mg"/>
<dbReference type="EMBL" id="KI537036">
    <property type="protein sequence ID" value="ESR34294.1"/>
    <property type="molecule type" value="Genomic_DNA"/>
</dbReference>
<dbReference type="AlphaFoldDB" id="V4U504"/>
<dbReference type="Gramene" id="ESR34294">
    <property type="protein sequence ID" value="ESR34294"/>
    <property type="gene ID" value="CICLE_v10006750mg"/>
</dbReference>
<name>V4U504_CITCL</name>
<reference evidence="1 2" key="1">
    <citation type="submission" date="2013-10" db="EMBL/GenBank/DDBJ databases">
        <authorList>
            <consortium name="International Citrus Genome Consortium"/>
            <person name="Jenkins J."/>
            <person name="Schmutz J."/>
            <person name="Prochnik S."/>
            <person name="Rokhsar D."/>
            <person name="Gmitter F."/>
            <person name="Ollitrault P."/>
            <person name="Machado M."/>
            <person name="Talon M."/>
            <person name="Wincker P."/>
            <person name="Jaillon O."/>
            <person name="Morgante M."/>
        </authorList>
    </citation>
    <scope>NUCLEOTIDE SEQUENCE</scope>
    <source>
        <strain evidence="2">cv. Clemenules</strain>
    </source>
</reference>
<gene>
    <name evidence="1" type="ORF">CICLE_v10006750mg</name>
</gene>